<dbReference type="InterPro" id="IPR015947">
    <property type="entry name" value="PUA-like_sf"/>
</dbReference>
<dbReference type="Proteomes" id="UP000632454">
    <property type="component" value="Unassembled WGS sequence"/>
</dbReference>
<dbReference type="Pfam" id="PF20260">
    <property type="entry name" value="PUA_4"/>
    <property type="match status" value="1"/>
</dbReference>
<keyword evidence="6 12" id="KW-0698">rRNA processing</keyword>
<keyword evidence="9 12" id="KW-0949">S-adenosyl-L-methionine</keyword>
<feature type="domain" description="Ribosomal RNA small subunit methyltransferase E PUA-like" evidence="14">
    <location>
        <begin position="21"/>
        <end position="67"/>
    </location>
</feature>
<accession>A0ABQ1UY82</accession>
<reference evidence="16" key="1">
    <citation type="journal article" date="2019" name="Int. J. Syst. Evol. Microbiol.">
        <title>The Global Catalogue of Microorganisms (GCM) 10K type strain sequencing project: providing services to taxonomists for standard genome sequencing and annotation.</title>
        <authorList>
            <consortium name="The Broad Institute Genomics Platform"/>
            <consortium name="The Broad Institute Genome Sequencing Center for Infectious Disease"/>
            <person name="Wu L."/>
            <person name="Ma J."/>
        </authorList>
    </citation>
    <scope>NUCLEOTIDE SEQUENCE [LARGE SCALE GENOMIC DNA]</scope>
    <source>
        <strain evidence="16">CCM 7855</strain>
    </source>
</reference>
<dbReference type="CDD" id="cd18084">
    <property type="entry name" value="RsmE-like"/>
    <property type="match status" value="1"/>
</dbReference>
<dbReference type="PANTHER" id="PTHR30027:SF3">
    <property type="entry name" value="16S RRNA (URACIL(1498)-N(3))-METHYLTRANSFERASE"/>
    <property type="match status" value="1"/>
</dbReference>
<dbReference type="Pfam" id="PF04452">
    <property type="entry name" value="Methyltrans_RNA"/>
    <property type="match status" value="1"/>
</dbReference>
<organism evidence="15 16">
    <name type="scientific">Williamsia phyllosphaerae</name>
    <dbReference type="NCBI Taxonomy" id="885042"/>
    <lineage>
        <taxon>Bacteria</taxon>
        <taxon>Bacillati</taxon>
        <taxon>Actinomycetota</taxon>
        <taxon>Actinomycetes</taxon>
        <taxon>Mycobacteriales</taxon>
        <taxon>Nocardiaceae</taxon>
        <taxon>Williamsia</taxon>
    </lineage>
</organism>
<proteinExistence type="inferred from homology"/>
<evidence type="ECO:0000256" key="1">
    <source>
        <dbReference type="ARBA" id="ARBA00004496"/>
    </source>
</evidence>
<evidence type="ECO:0000256" key="2">
    <source>
        <dbReference type="ARBA" id="ARBA00005528"/>
    </source>
</evidence>
<dbReference type="SUPFAM" id="SSF88697">
    <property type="entry name" value="PUA domain-like"/>
    <property type="match status" value="1"/>
</dbReference>
<evidence type="ECO:0000259" key="13">
    <source>
        <dbReference type="Pfam" id="PF04452"/>
    </source>
</evidence>
<evidence type="ECO:0000256" key="8">
    <source>
        <dbReference type="ARBA" id="ARBA00022679"/>
    </source>
</evidence>
<evidence type="ECO:0000256" key="11">
    <source>
        <dbReference type="ARBA" id="ARBA00047944"/>
    </source>
</evidence>
<gene>
    <name evidence="15" type="ORF">GCM10007298_25210</name>
</gene>
<dbReference type="InterPro" id="IPR029028">
    <property type="entry name" value="Alpha/beta_knot_MTases"/>
</dbReference>
<protein>
    <recommendedName>
        <fullName evidence="4 12">Ribosomal RNA small subunit methyltransferase E</fullName>
        <ecNumber evidence="3 12">2.1.1.193</ecNumber>
    </recommendedName>
</protein>
<evidence type="ECO:0000313" key="15">
    <source>
        <dbReference type="EMBL" id="GGF28404.1"/>
    </source>
</evidence>
<evidence type="ECO:0000256" key="6">
    <source>
        <dbReference type="ARBA" id="ARBA00022552"/>
    </source>
</evidence>
<keyword evidence="8 12" id="KW-0808">Transferase</keyword>
<dbReference type="Gene3D" id="3.40.1280.10">
    <property type="match status" value="1"/>
</dbReference>
<dbReference type="InterPro" id="IPR046887">
    <property type="entry name" value="RsmE_PUA-like"/>
</dbReference>
<dbReference type="GO" id="GO:0032259">
    <property type="term" value="P:methylation"/>
    <property type="evidence" value="ECO:0007669"/>
    <property type="project" value="UniProtKB-KW"/>
</dbReference>
<keyword evidence="5 12" id="KW-0963">Cytoplasm</keyword>
<dbReference type="InterPro" id="IPR006700">
    <property type="entry name" value="RsmE"/>
</dbReference>
<evidence type="ECO:0000313" key="16">
    <source>
        <dbReference type="Proteomes" id="UP000632454"/>
    </source>
</evidence>
<dbReference type="NCBIfam" id="NF008693">
    <property type="entry name" value="PRK11713.2-3"/>
    <property type="match status" value="1"/>
</dbReference>
<dbReference type="GO" id="GO:0008168">
    <property type="term" value="F:methyltransferase activity"/>
    <property type="evidence" value="ECO:0007669"/>
    <property type="project" value="UniProtKB-KW"/>
</dbReference>
<dbReference type="EMBL" id="BMCS01000001">
    <property type="protein sequence ID" value="GGF28404.1"/>
    <property type="molecule type" value="Genomic_DNA"/>
</dbReference>
<keyword evidence="16" id="KW-1185">Reference proteome</keyword>
<dbReference type="Gene3D" id="2.40.240.20">
    <property type="entry name" value="Hypothetical PUA domain-like, domain 1"/>
    <property type="match status" value="1"/>
</dbReference>
<dbReference type="InterPro" id="IPR029026">
    <property type="entry name" value="tRNA_m1G_MTases_N"/>
</dbReference>
<name>A0ABQ1UY82_9NOCA</name>
<comment type="caution">
    <text evidence="15">The sequence shown here is derived from an EMBL/GenBank/DDBJ whole genome shotgun (WGS) entry which is preliminary data.</text>
</comment>
<evidence type="ECO:0000256" key="5">
    <source>
        <dbReference type="ARBA" id="ARBA00022490"/>
    </source>
</evidence>
<comment type="subcellular location">
    <subcellularLocation>
        <location evidence="1 12">Cytoplasm</location>
    </subcellularLocation>
</comment>
<dbReference type="NCBIfam" id="TIGR00046">
    <property type="entry name" value="RsmE family RNA methyltransferase"/>
    <property type="match status" value="1"/>
</dbReference>
<dbReference type="SUPFAM" id="SSF75217">
    <property type="entry name" value="alpha/beta knot"/>
    <property type="match status" value="1"/>
</dbReference>
<keyword evidence="7 12" id="KW-0489">Methyltransferase</keyword>
<dbReference type="RefSeq" id="WP_188490008.1">
    <property type="nucleotide sequence ID" value="NZ_BMCS01000001.1"/>
</dbReference>
<evidence type="ECO:0000256" key="9">
    <source>
        <dbReference type="ARBA" id="ARBA00022691"/>
    </source>
</evidence>
<evidence type="ECO:0000259" key="14">
    <source>
        <dbReference type="Pfam" id="PF20260"/>
    </source>
</evidence>
<comment type="function">
    <text evidence="10 12">Specifically methylates the N3 position of the uracil ring of uridine 1498 (m3U1498) in 16S rRNA. Acts on the fully assembled 30S ribosomal subunit.</text>
</comment>
<sequence>MTPPLFWIDEVPPVGGLAELAGTEGHHAVTVTRIAAGDRIMLGDGAGTVATCEVTATLSKDRLRATVVERRTHDRPRPTVTVVQAVPKSDRSELAVELATEAGADRIVAWQSARCVTRWVGPREEKGLRKWRSAAATAAKQSRRAYVPLVEGLASTASVRLLITDVIERGGVVAVLHEDGRESLADLPLRDATEVLLVVGPEGGVDPGEIDDFGALGARPVVLGPEVLRTSTAAAVALGAIGALTSRWAVR</sequence>
<evidence type="ECO:0000256" key="7">
    <source>
        <dbReference type="ARBA" id="ARBA00022603"/>
    </source>
</evidence>
<evidence type="ECO:0000256" key="4">
    <source>
        <dbReference type="ARBA" id="ARBA00013673"/>
    </source>
</evidence>
<evidence type="ECO:0000256" key="12">
    <source>
        <dbReference type="PIRNR" id="PIRNR015601"/>
    </source>
</evidence>
<dbReference type="InterPro" id="IPR046886">
    <property type="entry name" value="RsmE_MTase_dom"/>
</dbReference>
<dbReference type="PANTHER" id="PTHR30027">
    <property type="entry name" value="RIBOSOMAL RNA SMALL SUBUNIT METHYLTRANSFERASE E"/>
    <property type="match status" value="1"/>
</dbReference>
<dbReference type="EC" id="2.1.1.193" evidence="3 12"/>
<dbReference type="PIRSF" id="PIRSF015601">
    <property type="entry name" value="MTase_slr0722"/>
    <property type="match status" value="1"/>
</dbReference>
<comment type="catalytic activity">
    <reaction evidence="11 12">
        <text>uridine(1498) in 16S rRNA + S-adenosyl-L-methionine = N(3)-methyluridine(1498) in 16S rRNA + S-adenosyl-L-homocysteine + H(+)</text>
        <dbReference type="Rhea" id="RHEA:42920"/>
        <dbReference type="Rhea" id="RHEA-COMP:10283"/>
        <dbReference type="Rhea" id="RHEA-COMP:10284"/>
        <dbReference type="ChEBI" id="CHEBI:15378"/>
        <dbReference type="ChEBI" id="CHEBI:57856"/>
        <dbReference type="ChEBI" id="CHEBI:59789"/>
        <dbReference type="ChEBI" id="CHEBI:65315"/>
        <dbReference type="ChEBI" id="CHEBI:74502"/>
        <dbReference type="EC" id="2.1.1.193"/>
    </reaction>
</comment>
<evidence type="ECO:0000256" key="3">
    <source>
        <dbReference type="ARBA" id="ARBA00012328"/>
    </source>
</evidence>
<comment type="similarity">
    <text evidence="2 12">Belongs to the RNA methyltransferase RsmE family.</text>
</comment>
<feature type="domain" description="Ribosomal RNA small subunit methyltransferase E methyltransferase" evidence="13">
    <location>
        <begin position="78"/>
        <end position="241"/>
    </location>
</feature>
<evidence type="ECO:0000256" key="10">
    <source>
        <dbReference type="ARBA" id="ARBA00025699"/>
    </source>
</evidence>